<dbReference type="PANTHER" id="PTHR35585">
    <property type="entry name" value="HHE DOMAIN PROTEIN (AFU_ORTHOLOGUE AFUA_4G00730)"/>
    <property type="match status" value="1"/>
</dbReference>
<reference evidence="4" key="1">
    <citation type="journal article" date="2019" name="Int. J. Syst. Evol. Microbiol.">
        <title>The Global Catalogue of Microorganisms (GCM) 10K type strain sequencing project: providing services to taxonomists for standard genome sequencing and annotation.</title>
        <authorList>
            <consortium name="The Broad Institute Genomics Platform"/>
            <consortium name="The Broad Institute Genome Sequencing Center for Infectious Disease"/>
            <person name="Wu L."/>
            <person name="Ma J."/>
        </authorList>
    </citation>
    <scope>NUCLEOTIDE SEQUENCE [LARGE SCALE GENOMIC DNA]</scope>
    <source>
        <strain evidence="4">CGMCC 4.7330</strain>
    </source>
</reference>
<name>A0ABV8DXH1_9NOCA</name>
<organism evidence="3 4">
    <name type="scientific">Nocardia jiangsuensis</name>
    <dbReference type="NCBI Taxonomy" id="1691563"/>
    <lineage>
        <taxon>Bacteria</taxon>
        <taxon>Bacillati</taxon>
        <taxon>Actinomycetota</taxon>
        <taxon>Actinomycetes</taxon>
        <taxon>Mycobacteriales</taxon>
        <taxon>Nocardiaceae</taxon>
        <taxon>Nocardia</taxon>
    </lineage>
</organism>
<dbReference type="EMBL" id="JBHSAX010000019">
    <property type="protein sequence ID" value="MFC3964842.1"/>
    <property type="molecule type" value="Genomic_DNA"/>
</dbReference>
<evidence type="ECO:0000256" key="1">
    <source>
        <dbReference type="SAM" id="MobiDB-lite"/>
    </source>
</evidence>
<proteinExistence type="predicted"/>
<dbReference type="Proteomes" id="UP001595696">
    <property type="component" value="Unassembled WGS sequence"/>
</dbReference>
<evidence type="ECO:0000259" key="2">
    <source>
        <dbReference type="Pfam" id="PF01814"/>
    </source>
</evidence>
<sequence length="166" mass="19205">MSSDAIVLLREDHKQIRKLFREFEKASDDAHATKGRVIDKVIEALTVHTYIENECMYPAVRELVPELEDDILESYEEHHVADILVFELSLLKPEDERFTAKASVLIENVDHHIDEEEQEWFPKVREALGRKQLQEIGARMRELKEKAPRKPTQPSALKKAVHAVTA</sequence>
<dbReference type="InterPro" id="IPR012312">
    <property type="entry name" value="Hemerythrin-like"/>
</dbReference>
<evidence type="ECO:0000313" key="4">
    <source>
        <dbReference type="Proteomes" id="UP001595696"/>
    </source>
</evidence>
<comment type="caution">
    <text evidence="3">The sequence shown here is derived from an EMBL/GenBank/DDBJ whole genome shotgun (WGS) entry which is preliminary data.</text>
</comment>
<evidence type="ECO:0000313" key="3">
    <source>
        <dbReference type="EMBL" id="MFC3964842.1"/>
    </source>
</evidence>
<feature type="region of interest" description="Disordered" evidence="1">
    <location>
        <begin position="143"/>
        <end position="166"/>
    </location>
</feature>
<gene>
    <name evidence="3" type="ORF">ACFO0B_22885</name>
</gene>
<keyword evidence="4" id="KW-1185">Reference proteome</keyword>
<dbReference type="PANTHER" id="PTHR35585:SF1">
    <property type="entry name" value="HHE DOMAIN PROTEIN (AFU_ORTHOLOGUE AFUA_4G00730)"/>
    <property type="match status" value="1"/>
</dbReference>
<protein>
    <submittedName>
        <fullName evidence="3">Hemerythrin domain-containing protein</fullName>
    </submittedName>
</protein>
<feature type="domain" description="Hemerythrin-like" evidence="2">
    <location>
        <begin position="5"/>
        <end position="124"/>
    </location>
</feature>
<dbReference type="Pfam" id="PF01814">
    <property type="entry name" value="Hemerythrin"/>
    <property type="match status" value="1"/>
</dbReference>
<dbReference type="Gene3D" id="1.20.120.520">
    <property type="entry name" value="nmb1532 protein domain like"/>
    <property type="match status" value="1"/>
</dbReference>
<dbReference type="RefSeq" id="WP_378614616.1">
    <property type="nucleotide sequence ID" value="NZ_JBHSAX010000019.1"/>
</dbReference>
<accession>A0ABV8DXH1</accession>